<protein>
    <recommendedName>
        <fullName evidence="2">Alpha glucuronidase N-terminal domain-containing protein</fullName>
    </recommendedName>
</protein>
<name>A0ABS4UIZ2_9ACTN</name>
<reference evidence="3 4" key="1">
    <citation type="submission" date="2021-03" db="EMBL/GenBank/DDBJ databases">
        <title>Sequencing the genomes of 1000 actinobacteria strains.</title>
        <authorList>
            <person name="Klenk H.-P."/>
        </authorList>
    </citation>
    <scope>NUCLEOTIDE SEQUENCE [LARGE SCALE GENOMIC DNA]</scope>
    <source>
        <strain evidence="3 4">DSM 18824</strain>
    </source>
</reference>
<organism evidence="3 4">
    <name type="scientific">Kribbella aluminosa</name>
    <dbReference type="NCBI Taxonomy" id="416017"/>
    <lineage>
        <taxon>Bacteria</taxon>
        <taxon>Bacillati</taxon>
        <taxon>Actinomycetota</taxon>
        <taxon>Actinomycetes</taxon>
        <taxon>Propionibacteriales</taxon>
        <taxon>Kribbellaceae</taxon>
        <taxon>Kribbella</taxon>
    </lineage>
</organism>
<dbReference type="PROSITE" id="PS51318">
    <property type="entry name" value="TAT"/>
    <property type="match status" value="1"/>
</dbReference>
<dbReference type="Proteomes" id="UP000755585">
    <property type="component" value="Unassembled WGS sequence"/>
</dbReference>
<dbReference type="InterPro" id="IPR029018">
    <property type="entry name" value="Hex-like_dom2"/>
</dbReference>
<accession>A0ABS4UIZ2</accession>
<feature type="domain" description="Alpha glucuronidase N-terminal" evidence="2">
    <location>
        <begin position="55"/>
        <end position="140"/>
    </location>
</feature>
<gene>
    <name evidence="3" type="ORF">JOF29_002719</name>
</gene>
<evidence type="ECO:0000313" key="4">
    <source>
        <dbReference type="Proteomes" id="UP000755585"/>
    </source>
</evidence>
<dbReference type="Pfam" id="PF16126">
    <property type="entry name" value="DUF4838"/>
    <property type="match status" value="1"/>
</dbReference>
<dbReference type="Gene3D" id="3.30.379.10">
    <property type="entry name" value="Chitobiase/beta-hexosaminidase domain 2-like"/>
    <property type="match status" value="1"/>
</dbReference>
<proteinExistence type="predicted"/>
<sequence>MSTSNVSRRTVLAVGGIATAATMVPRTAQAAAPTLELVHKGAPKYKIYHGPDEGPVTRQAARELSETIGAITGVNLPIVVGAQPPGGSGRLIVLGRENPLTARLRLDYRALGDDGFALRTVGQTIYLTGPIPRGTLYGVYWVLDRLCGVRWWSPDFTSIPKSPTLALAAGALNGDQVPRFPFREVASADGKDAAYRQHNLLNGLRGQDEFETLPRTPGIDTWSRYWPEDKDDYFKTILPESQWADGGQIKMMDATTRATAAERLIVKIQQRIDAGEAPTASFAQNDQPWSPDPASKAFIDLHGGAYSAPLVDMLNDIAARVTKQIPNAMLETEAYTWSFTPPTGMKVHDAVVMTVAPILADFGKSLMGPGNADVDAGIRDWGRLAKNIVIWDYLTDFHAYPQPFPNWWAMCESFPEFARIPSIQGYFGEGAWNGRGAEFAHLRLWVLSRLMWNPAEDPDALIREFLHGYYGPAAAPLYDYMKLMVGAVASTNTRLTCFVPENAPYLNFDSLTAADVLLDKAQALVQDDRVLSAHLAGVRLGVDFQLLVRRDEFGRYAKAHGISWDPDTKRRLARFRTEIIQSGLTQYTETGGTLQQMIDRATTVVERVPAPVPQVAQGLPAGDWFEIQDYDFTISTKTAAIVPDDLASDHGTARMIATGNTDWAVMFPLDKLPAEGTWKLYVAARIPATSAAGVNQALAAGVWPPFGNVVFPTVESMRDGQYHELAIPGTYTRDTDPNALHWFWIAPVDNADVQYLYVDRLIAVRA</sequence>
<dbReference type="Pfam" id="PF03648">
    <property type="entry name" value="Glyco_hydro_67N"/>
    <property type="match status" value="1"/>
</dbReference>
<dbReference type="InterPro" id="IPR006311">
    <property type="entry name" value="TAT_signal"/>
</dbReference>
<keyword evidence="1" id="KW-0378">Hydrolase</keyword>
<dbReference type="RefSeq" id="WP_209694516.1">
    <property type="nucleotide sequence ID" value="NZ_BAAAVU010000013.1"/>
</dbReference>
<dbReference type="InterPro" id="IPR032287">
    <property type="entry name" value="DUF4838"/>
</dbReference>
<evidence type="ECO:0000256" key="1">
    <source>
        <dbReference type="ARBA" id="ARBA00022801"/>
    </source>
</evidence>
<dbReference type="PANTHER" id="PTHR47406">
    <property type="entry name" value="COAGULATION FACTOR 5/8 TYPE, C-TERMINAL"/>
    <property type="match status" value="1"/>
</dbReference>
<comment type="caution">
    <text evidence="3">The sequence shown here is derived from an EMBL/GenBank/DDBJ whole genome shotgun (WGS) entry which is preliminary data.</text>
</comment>
<evidence type="ECO:0000313" key="3">
    <source>
        <dbReference type="EMBL" id="MBP2351636.1"/>
    </source>
</evidence>
<evidence type="ECO:0000259" key="2">
    <source>
        <dbReference type="Pfam" id="PF03648"/>
    </source>
</evidence>
<dbReference type="InterPro" id="IPR005154">
    <property type="entry name" value="Glyco_hydro_67_aGlcAse_N"/>
</dbReference>
<dbReference type="PANTHER" id="PTHR47406:SF2">
    <property type="entry name" value="ALPHA GLUCURONIDASE N-TERMINAL DOMAIN-CONTAINING PROTEIN"/>
    <property type="match status" value="1"/>
</dbReference>
<keyword evidence="4" id="KW-1185">Reference proteome</keyword>
<dbReference type="EMBL" id="JAGINT010000001">
    <property type="protein sequence ID" value="MBP2351636.1"/>
    <property type="molecule type" value="Genomic_DNA"/>
</dbReference>
<dbReference type="SUPFAM" id="SSF55545">
    <property type="entry name" value="beta-N-acetylhexosaminidase-like domain"/>
    <property type="match status" value="1"/>
</dbReference>